<name>A0A4Q0M2J2_9SPHI</name>
<dbReference type="InterPro" id="IPR021309">
    <property type="entry name" value="YgaP-like_TM"/>
</dbReference>
<evidence type="ECO:0000313" key="3">
    <source>
        <dbReference type="EMBL" id="RXF67077.1"/>
    </source>
</evidence>
<evidence type="ECO:0000313" key="5">
    <source>
        <dbReference type="Proteomes" id="UP000322918"/>
    </source>
</evidence>
<organism evidence="3 4">
    <name type="scientific">Arcticibacter tournemirensis</name>
    <dbReference type="NCBI Taxonomy" id="699437"/>
    <lineage>
        <taxon>Bacteria</taxon>
        <taxon>Pseudomonadati</taxon>
        <taxon>Bacteroidota</taxon>
        <taxon>Sphingobacteriia</taxon>
        <taxon>Sphingobacteriales</taxon>
        <taxon>Sphingobacteriaceae</taxon>
        <taxon>Arcticibacter</taxon>
    </lineage>
</organism>
<dbReference type="Proteomes" id="UP000322918">
    <property type="component" value="Unassembled WGS sequence"/>
</dbReference>
<dbReference type="Proteomes" id="UP000290848">
    <property type="component" value="Unassembled WGS sequence"/>
</dbReference>
<sequence length="102" mass="10871">MNNQVIDKLKESFKGPILQENENANVGKSERILSLATGAFILFQGVKNIFSHPLIAIGEIAVGGALMQRGVTGYCAVKAMVDADIQEPVSIVVTSPEQITVS</sequence>
<keyword evidence="5" id="KW-1185">Reference proteome</keyword>
<reference evidence="2 5" key="2">
    <citation type="submission" date="2019-09" db="EMBL/GenBank/DDBJ databases">
        <title>Pararcticibacter amylolyticus gen. nov., sp. nov., isolated from a rottenly hemp rope, and reclassification of Pedobacter tournemirensis as Pararcticibacter tournemirensis comb. nov.</title>
        <authorList>
            <person name="Cai Y."/>
        </authorList>
    </citation>
    <scope>NUCLEOTIDE SEQUENCE [LARGE SCALE GENOMIC DNA]</scope>
    <source>
        <strain evidence="2 5">TF5-37.2-LB10</strain>
    </source>
</reference>
<comment type="caution">
    <text evidence="3">The sequence shown here is derived from an EMBL/GenBank/DDBJ whole genome shotgun (WGS) entry which is preliminary data.</text>
</comment>
<evidence type="ECO:0000313" key="2">
    <source>
        <dbReference type="EMBL" id="KAA8479929.1"/>
    </source>
</evidence>
<dbReference type="Pfam" id="PF11127">
    <property type="entry name" value="YgaP-like_TM"/>
    <property type="match status" value="1"/>
</dbReference>
<dbReference type="AlphaFoldDB" id="A0A4Q0M2J2"/>
<dbReference type="Gene3D" id="6.10.140.1340">
    <property type="match status" value="1"/>
</dbReference>
<accession>A0A4Q0M2J2</accession>
<dbReference type="EMBL" id="VWNE01000027">
    <property type="protein sequence ID" value="KAA8479929.1"/>
    <property type="molecule type" value="Genomic_DNA"/>
</dbReference>
<dbReference type="OrthoDB" id="9797595at2"/>
<protein>
    <submittedName>
        <fullName evidence="3">DUF2892 domain-containing protein</fullName>
    </submittedName>
</protein>
<evidence type="ECO:0000313" key="4">
    <source>
        <dbReference type="Proteomes" id="UP000290848"/>
    </source>
</evidence>
<feature type="domain" description="Inner membrane protein YgaP-like transmembrane" evidence="1">
    <location>
        <begin position="24"/>
        <end position="81"/>
    </location>
</feature>
<dbReference type="EMBL" id="RXOC01000021">
    <property type="protein sequence ID" value="RXF67077.1"/>
    <property type="molecule type" value="Genomic_DNA"/>
</dbReference>
<evidence type="ECO:0000259" key="1">
    <source>
        <dbReference type="Pfam" id="PF11127"/>
    </source>
</evidence>
<reference evidence="3 4" key="1">
    <citation type="submission" date="2018-12" db="EMBL/GenBank/DDBJ databases">
        <title>The Draft Genome Sequence of the Soil Bacterium Pedobacter tournemirensis R1.</title>
        <authorList>
            <person name="He J."/>
        </authorList>
    </citation>
    <scope>NUCLEOTIDE SEQUENCE [LARGE SCALE GENOMIC DNA]</scope>
    <source>
        <strain evidence="3 4">R1</strain>
    </source>
</reference>
<dbReference type="RefSeq" id="WP_128771428.1">
    <property type="nucleotide sequence ID" value="NZ_RXOC01000021.1"/>
</dbReference>
<gene>
    <name evidence="3" type="ORF">EKH83_20975</name>
    <name evidence="2" type="ORF">F1649_15970</name>
</gene>
<proteinExistence type="predicted"/>